<dbReference type="InterPro" id="IPR001138">
    <property type="entry name" value="Zn2Cys6_DnaBD"/>
</dbReference>
<dbReference type="PROSITE" id="PS50048">
    <property type="entry name" value="ZN2_CY6_FUNGAL_2"/>
    <property type="match status" value="1"/>
</dbReference>
<dbReference type="OrthoDB" id="3163292at2759"/>
<evidence type="ECO:0000256" key="1">
    <source>
        <dbReference type="ARBA" id="ARBA00004123"/>
    </source>
</evidence>
<evidence type="ECO:0000256" key="3">
    <source>
        <dbReference type="ARBA" id="ARBA00023015"/>
    </source>
</evidence>
<organism evidence="9 10">
    <name type="scientific">Kwoniella heveanensis BCC8398</name>
    <dbReference type="NCBI Taxonomy" id="1296120"/>
    <lineage>
        <taxon>Eukaryota</taxon>
        <taxon>Fungi</taxon>
        <taxon>Dikarya</taxon>
        <taxon>Basidiomycota</taxon>
        <taxon>Agaricomycotina</taxon>
        <taxon>Tremellomycetes</taxon>
        <taxon>Tremellales</taxon>
        <taxon>Cryptococcaceae</taxon>
        <taxon>Kwoniella</taxon>
    </lineage>
</organism>
<name>A0A1B9GXT7_9TREE</name>
<feature type="compositionally biased region" description="Basic residues" evidence="7">
    <location>
        <begin position="120"/>
        <end position="130"/>
    </location>
</feature>
<dbReference type="GO" id="GO:0000976">
    <property type="term" value="F:transcription cis-regulatory region binding"/>
    <property type="evidence" value="ECO:0007669"/>
    <property type="project" value="TreeGrafter"/>
</dbReference>
<feature type="compositionally biased region" description="Low complexity" evidence="7">
    <location>
        <begin position="13"/>
        <end position="33"/>
    </location>
</feature>
<dbReference type="InterPro" id="IPR051089">
    <property type="entry name" value="prtT"/>
</dbReference>
<dbReference type="Proteomes" id="UP000092666">
    <property type="component" value="Unassembled WGS sequence"/>
</dbReference>
<dbReference type="SMART" id="SM00066">
    <property type="entry name" value="GAL4"/>
    <property type="match status" value="1"/>
</dbReference>
<evidence type="ECO:0000313" key="10">
    <source>
        <dbReference type="Proteomes" id="UP000092666"/>
    </source>
</evidence>
<evidence type="ECO:0000256" key="2">
    <source>
        <dbReference type="ARBA" id="ARBA00022723"/>
    </source>
</evidence>
<dbReference type="PANTHER" id="PTHR31845:SF17">
    <property type="entry name" value="ZN(II)2CYS6 TRANSCRIPTION FACTOR (EUROFUNG)"/>
    <property type="match status" value="1"/>
</dbReference>
<proteinExistence type="predicted"/>
<dbReference type="GO" id="GO:0005634">
    <property type="term" value="C:nucleus"/>
    <property type="evidence" value="ECO:0007669"/>
    <property type="project" value="UniProtKB-SubCell"/>
</dbReference>
<dbReference type="Gene3D" id="4.10.240.10">
    <property type="entry name" value="Zn(2)-C6 fungal-type DNA-binding domain"/>
    <property type="match status" value="1"/>
</dbReference>
<dbReference type="InterPro" id="IPR007219">
    <property type="entry name" value="XnlR_reg_dom"/>
</dbReference>
<dbReference type="Pfam" id="PF04082">
    <property type="entry name" value="Fungal_trans"/>
    <property type="match status" value="1"/>
</dbReference>
<evidence type="ECO:0000256" key="7">
    <source>
        <dbReference type="SAM" id="MobiDB-lite"/>
    </source>
</evidence>
<accession>A0A1B9GXT7</accession>
<feature type="region of interest" description="Disordered" evidence="7">
    <location>
        <begin position="822"/>
        <end position="844"/>
    </location>
</feature>
<dbReference type="EMBL" id="KI669497">
    <property type="protein sequence ID" value="OCF35847.1"/>
    <property type="molecule type" value="Genomic_DNA"/>
</dbReference>
<evidence type="ECO:0000259" key="8">
    <source>
        <dbReference type="PROSITE" id="PS50048"/>
    </source>
</evidence>
<evidence type="ECO:0000256" key="5">
    <source>
        <dbReference type="ARBA" id="ARBA00023163"/>
    </source>
</evidence>
<dbReference type="PROSITE" id="PS00463">
    <property type="entry name" value="ZN2_CY6_FUNGAL_1"/>
    <property type="match status" value="1"/>
</dbReference>
<dbReference type="GO" id="GO:0008270">
    <property type="term" value="F:zinc ion binding"/>
    <property type="evidence" value="ECO:0007669"/>
    <property type="project" value="InterPro"/>
</dbReference>
<evidence type="ECO:0000256" key="4">
    <source>
        <dbReference type="ARBA" id="ARBA00023125"/>
    </source>
</evidence>
<feature type="region of interest" description="Disordered" evidence="7">
    <location>
        <begin position="205"/>
        <end position="248"/>
    </location>
</feature>
<feature type="compositionally biased region" description="Basic and acidic residues" evidence="7">
    <location>
        <begin position="39"/>
        <end position="53"/>
    </location>
</feature>
<dbReference type="PANTHER" id="PTHR31845">
    <property type="entry name" value="FINGER DOMAIN PROTEIN, PUTATIVE-RELATED"/>
    <property type="match status" value="1"/>
</dbReference>
<feature type="region of interest" description="Disordered" evidence="7">
    <location>
        <begin position="673"/>
        <end position="708"/>
    </location>
</feature>
<sequence>MQGNQPYVNNGPSAAAAASSSSSIPGRNSSSAANQPSLEYREDNGSRERERVGDGQGELGEGDDDGAPKRKLGKVDRGREACNECRRHKIRCHPHPDDPQHLFPCSRCERMSLGCEFAKHNRGRKRKRPGARSTEAGTSTGASHPAPAHSQSPSHPRSLGDPRFPFISMETDSHAKPHISSLRTSDRGKSDIYPLAHQMSLRHMVGEESSDEDAPSIGEEQGPAGGPLGHFFGDQMGGGKKQKVPLKGPELVDDPIRAGYLDETEARALFHLFMKRYNTPLPMLDPHIHTHDYVRKSSSFLYTAILCVTSRYLSTIASAENGTPISPESARSVHQQILVLARDHMTWAYAEATATIDVVRALVVLSINKEPDDDKAWFHISRAVLLGKELNLGRIPPRSELEKMNEDEHRRLRSRQRVWLCLFFVNSIFNMQFRQPMLILQSDPLIATAQHWLKRTSRENILSDTTLICSVELRRKFLHYRDLLVGSGLDEPVYRSALSLSILTRTMNQDWDVSSEAWMRDIIDVVGGTSSHVGKPRVWTSSLRLNLNLLIVNQTLRLPPEEQLDPGSSHTIPAFHHCLNAATTVLSRIESLDRVHLTYASDTFLHFALYAATLLSSLCRGQHPYKFEDNEIDSCRRLILKTADALDAASAYPSDSPTLHAWYLRRLCQLMPSTNPRDERPAPATSLSISSDLPPSSTHNAPSSGASVDPLHQEVQTTMPVDPALTTVMGNELDFFLGDFPWVNFVGTGTTPNDQPDLYGTNHNGVQAMSMGNQALPESYWTGENMIAQGGGGIGGGGGGGAGGQGELTGSLGLNMCSFSQPPAPPTAQHSVHLTRPLDPPGQSSYRSVLPTTNGEMPLDIYGSSMAAGLGSLGQGPGGIGFGHVM</sequence>
<keyword evidence="10" id="KW-1185">Reference proteome</keyword>
<evidence type="ECO:0000313" key="9">
    <source>
        <dbReference type="EMBL" id="OCF35847.1"/>
    </source>
</evidence>
<keyword evidence="3" id="KW-0805">Transcription regulation</keyword>
<dbReference type="CDD" id="cd12148">
    <property type="entry name" value="fungal_TF_MHR"/>
    <property type="match status" value="1"/>
</dbReference>
<keyword evidence="4" id="KW-0238">DNA-binding</keyword>
<feature type="region of interest" description="Disordered" evidence="7">
    <location>
        <begin position="119"/>
        <end position="189"/>
    </location>
</feature>
<dbReference type="InterPro" id="IPR036864">
    <property type="entry name" value="Zn2-C6_fun-type_DNA-bd_sf"/>
</dbReference>
<feature type="domain" description="Zn(2)-C6 fungal-type" evidence="8">
    <location>
        <begin position="81"/>
        <end position="117"/>
    </location>
</feature>
<evidence type="ECO:0000256" key="6">
    <source>
        <dbReference type="ARBA" id="ARBA00023242"/>
    </source>
</evidence>
<dbReference type="Pfam" id="PF00172">
    <property type="entry name" value="Zn_clus"/>
    <property type="match status" value="1"/>
</dbReference>
<gene>
    <name evidence="9" type="ORF">I316_02340</name>
</gene>
<dbReference type="SUPFAM" id="SSF57701">
    <property type="entry name" value="Zn2/Cys6 DNA-binding domain"/>
    <property type="match status" value="1"/>
</dbReference>
<keyword evidence="6" id="KW-0539">Nucleus</keyword>
<dbReference type="GO" id="GO:0006351">
    <property type="term" value="P:DNA-templated transcription"/>
    <property type="evidence" value="ECO:0007669"/>
    <property type="project" value="InterPro"/>
</dbReference>
<comment type="subcellular location">
    <subcellularLocation>
        <location evidence="1">Nucleus</location>
    </subcellularLocation>
</comment>
<feature type="region of interest" description="Disordered" evidence="7">
    <location>
        <begin position="1"/>
        <end position="80"/>
    </location>
</feature>
<keyword evidence="2" id="KW-0479">Metal-binding</keyword>
<dbReference type="CDD" id="cd00067">
    <property type="entry name" value="GAL4"/>
    <property type="match status" value="1"/>
</dbReference>
<dbReference type="GO" id="GO:0000981">
    <property type="term" value="F:DNA-binding transcription factor activity, RNA polymerase II-specific"/>
    <property type="evidence" value="ECO:0007669"/>
    <property type="project" value="InterPro"/>
</dbReference>
<reference evidence="10" key="2">
    <citation type="submission" date="2013-12" db="EMBL/GenBank/DDBJ databases">
        <title>Evolution of pathogenesis and genome organization in the Tremellales.</title>
        <authorList>
            <person name="Cuomo C."/>
            <person name="Litvintseva A."/>
            <person name="Heitman J."/>
            <person name="Chen Y."/>
            <person name="Sun S."/>
            <person name="Springer D."/>
            <person name="Dromer F."/>
            <person name="Young S."/>
            <person name="Zeng Q."/>
            <person name="Chapman S."/>
            <person name="Gujja S."/>
            <person name="Saif S."/>
            <person name="Birren B."/>
        </authorList>
    </citation>
    <scope>NUCLEOTIDE SEQUENCE [LARGE SCALE GENOMIC DNA]</scope>
    <source>
        <strain evidence="10">BCC8398</strain>
    </source>
</reference>
<feature type="compositionally biased region" description="Low complexity" evidence="7">
    <location>
        <begin position="686"/>
        <end position="697"/>
    </location>
</feature>
<reference evidence="9 10" key="1">
    <citation type="submission" date="2013-07" db="EMBL/GenBank/DDBJ databases">
        <title>The Genome Sequence of Cryptococcus heveanensis BCC8398.</title>
        <authorList>
            <consortium name="The Broad Institute Genome Sequencing Platform"/>
            <person name="Cuomo C."/>
            <person name="Litvintseva A."/>
            <person name="Chen Y."/>
            <person name="Heitman J."/>
            <person name="Sun S."/>
            <person name="Springer D."/>
            <person name="Dromer F."/>
            <person name="Young S.K."/>
            <person name="Zeng Q."/>
            <person name="Gargeya S."/>
            <person name="Fitzgerald M."/>
            <person name="Abouelleil A."/>
            <person name="Alvarado L."/>
            <person name="Berlin A.M."/>
            <person name="Chapman S.B."/>
            <person name="Dewar J."/>
            <person name="Goldberg J."/>
            <person name="Griggs A."/>
            <person name="Gujja S."/>
            <person name="Hansen M."/>
            <person name="Howarth C."/>
            <person name="Imamovic A."/>
            <person name="Larimer J."/>
            <person name="McCowan C."/>
            <person name="Murphy C."/>
            <person name="Pearson M."/>
            <person name="Priest M."/>
            <person name="Roberts A."/>
            <person name="Saif S."/>
            <person name="Shea T."/>
            <person name="Sykes S."/>
            <person name="Wortman J."/>
            <person name="Nusbaum C."/>
            <person name="Birren B."/>
        </authorList>
    </citation>
    <scope>NUCLEOTIDE SEQUENCE [LARGE SCALE GENOMIC DNA]</scope>
    <source>
        <strain evidence="9 10">BCC8398</strain>
    </source>
</reference>
<keyword evidence="5" id="KW-0804">Transcription</keyword>
<feature type="compositionally biased region" description="Low complexity" evidence="7">
    <location>
        <begin position="142"/>
        <end position="156"/>
    </location>
</feature>
<protein>
    <recommendedName>
        <fullName evidence="8">Zn(2)-C6 fungal-type domain-containing protein</fullName>
    </recommendedName>
</protein>
<feature type="compositionally biased region" description="Polar residues" evidence="7">
    <location>
        <begin position="1"/>
        <end position="12"/>
    </location>
</feature>
<dbReference type="AlphaFoldDB" id="A0A1B9GXT7"/>